<evidence type="ECO:0000256" key="1">
    <source>
        <dbReference type="ARBA" id="ARBA00022574"/>
    </source>
</evidence>
<dbReference type="AlphaFoldDB" id="A0A644WUA3"/>
<dbReference type="Gene3D" id="2.130.10.10">
    <property type="entry name" value="YVTN repeat-like/Quinoprotein amine dehydrogenase"/>
    <property type="match status" value="2"/>
</dbReference>
<dbReference type="EMBL" id="VSSQ01001323">
    <property type="protein sequence ID" value="MPM07329.1"/>
    <property type="molecule type" value="Genomic_DNA"/>
</dbReference>
<dbReference type="PANTHER" id="PTHR22847:SF637">
    <property type="entry name" value="WD REPEAT DOMAIN 5B"/>
    <property type="match status" value="1"/>
</dbReference>
<feature type="domain" description="EML-like second beta-propeller" evidence="3">
    <location>
        <begin position="75"/>
        <end position="233"/>
    </location>
</feature>
<dbReference type="InterPro" id="IPR019775">
    <property type="entry name" value="WD40_repeat_CS"/>
</dbReference>
<comment type="caution">
    <text evidence="4">The sequence shown here is derived from an EMBL/GenBank/DDBJ whole genome shotgun (WGS) entry which is preliminary data.</text>
</comment>
<dbReference type="Pfam" id="PF00400">
    <property type="entry name" value="WD40"/>
    <property type="match status" value="1"/>
</dbReference>
<dbReference type="CDD" id="cd00200">
    <property type="entry name" value="WD40"/>
    <property type="match status" value="1"/>
</dbReference>
<name>A0A644WUA3_9ZZZZ</name>
<evidence type="ECO:0000313" key="4">
    <source>
        <dbReference type="EMBL" id="MPM07329.1"/>
    </source>
</evidence>
<dbReference type="InterPro" id="IPR055442">
    <property type="entry name" value="Beta-prop_EML-like_2nd"/>
</dbReference>
<gene>
    <name evidence="4" type="ORF">SDC9_53635</name>
</gene>
<dbReference type="SMART" id="SM00320">
    <property type="entry name" value="WD40"/>
    <property type="match status" value="7"/>
</dbReference>
<evidence type="ECO:0000256" key="2">
    <source>
        <dbReference type="ARBA" id="ARBA00022737"/>
    </source>
</evidence>
<dbReference type="SUPFAM" id="SSF50978">
    <property type="entry name" value="WD40 repeat-like"/>
    <property type="match status" value="1"/>
</dbReference>
<dbReference type="PROSITE" id="PS50294">
    <property type="entry name" value="WD_REPEATS_REGION"/>
    <property type="match status" value="3"/>
</dbReference>
<reference evidence="4" key="1">
    <citation type="submission" date="2019-08" db="EMBL/GenBank/DDBJ databases">
        <authorList>
            <person name="Kucharzyk K."/>
            <person name="Murdoch R.W."/>
            <person name="Higgins S."/>
            <person name="Loffler F."/>
        </authorList>
    </citation>
    <scope>NUCLEOTIDE SEQUENCE</scope>
</reference>
<accession>A0A644WUA3</accession>
<proteinExistence type="predicted"/>
<dbReference type="PROSITE" id="PS00678">
    <property type="entry name" value="WD_REPEATS_1"/>
    <property type="match status" value="3"/>
</dbReference>
<sequence>MRYFLSVLCLLGYFSAMSQTLLKQTQPFAMDVPAVIVFDKGQKILAGSYDKKMYLINAATGNIDKEIAEHNGFVLALAFSPKTNMIASAGWDQRIVLWDASNMTKKLDIPAHTDRITSLCFSPDGSKLVSGSEDKTICVWDVMTGGLVFTISDHTDAVTTVTYSKDGNSIASGGWDKCVMLNSASDGSLIHTYKGHRSSVNSVDFSYKGDMLVSGSEDNSIIIWRTDSVKTIAKFDFFSQPVNRVSFFPGDKYIFCADGSGELKIYNVPNRSLLTQKTLQSGGIKDMFIDPDLGLMVTSGNDKIVKLWNINEYLYFDCVKEKTKALQDMGRPKGEFETTEMYERRMKEYDIKKSALVSECAREAEAQRKAAQDELDKKALSTYAYVYFPIESLGTYDADKQEYPFRYNNGQAGMIKLGIDDAKSLKLNMEKAKIKAIKRVVNGNTEYINTEFILPVSGKTIPFGRQISASEDPVLAKFLQSNH</sequence>
<keyword evidence="2" id="KW-0677">Repeat</keyword>
<dbReference type="PANTHER" id="PTHR22847">
    <property type="entry name" value="WD40 REPEAT PROTEIN"/>
    <property type="match status" value="1"/>
</dbReference>
<keyword evidence="1" id="KW-0853">WD repeat</keyword>
<dbReference type="PROSITE" id="PS50082">
    <property type="entry name" value="WD_REPEATS_2"/>
    <property type="match status" value="5"/>
</dbReference>
<evidence type="ECO:0000259" key="3">
    <source>
        <dbReference type="Pfam" id="PF23414"/>
    </source>
</evidence>
<dbReference type="InterPro" id="IPR020472">
    <property type="entry name" value="WD40_PAC1"/>
</dbReference>
<dbReference type="PRINTS" id="PR00320">
    <property type="entry name" value="GPROTEINBRPT"/>
</dbReference>
<dbReference type="Pfam" id="PF23414">
    <property type="entry name" value="Beta-prop_EML_2"/>
    <property type="match status" value="1"/>
</dbReference>
<dbReference type="InterPro" id="IPR001680">
    <property type="entry name" value="WD40_rpt"/>
</dbReference>
<protein>
    <recommendedName>
        <fullName evidence="3">EML-like second beta-propeller domain-containing protein</fullName>
    </recommendedName>
</protein>
<organism evidence="4">
    <name type="scientific">bioreactor metagenome</name>
    <dbReference type="NCBI Taxonomy" id="1076179"/>
    <lineage>
        <taxon>unclassified sequences</taxon>
        <taxon>metagenomes</taxon>
        <taxon>ecological metagenomes</taxon>
    </lineage>
</organism>
<dbReference type="InterPro" id="IPR036322">
    <property type="entry name" value="WD40_repeat_dom_sf"/>
</dbReference>
<dbReference type="InterPro" id="IPR015943">
    <property type="entry name" value="WD40/YVTN_repeat-like_dom_sf"/>
</dbReference>